<keyword evidence="6" id="KW-1185">Reference proteome</keyword>
<evidence type="ECO:0000256" key="1">
    <source>
        <dbReference type="ARBA" id="ARBA00007626"/>
    </source>
</evidence>
<evidence type="ECO:0000256" key="2">
    <source>
        <dbReference type="ARBA" id="ARBA00022737"/>
    </source>
</evidence>
<feature type="repeat" description="PPR" evidence="3">
    <location>
        <begin position="721"/>
        <end position="755"/>
    </location>
</feature>
<evidence type="ECO:0000313" key="6">
    <source>
        <dbReference type="Proteomes" id="UP000244005"/>
    </source>
</evidence>
<dbReference type="NCBIfam" id="TIGR00756">
    <property type="entry name" value="PPR"/>
    <property type="match status" value="12"/>
</dbReference>
<dbReference type="PANTHER" id="PTHR47447:SF28">
    <property type="entry name" value="PENTACOTRIPEPTIDE-REPEAT REGION OF PRORP DOMAIN-CONTAINING PROTEIN"/>
    <property type="match status" value="1"/>
</dbReference>
<sequence length="861" mass="95632">MIHEVEAFMARVIVASRDSDKLYQIHRRLWEGIHISRILVPGPAGLCHRDLSTNHRVVPPPSFTRDVHVEDLHSFQSRARNSCCFLEPEILGRFSRFPHSLQPYIVDTDGFEDDDQQFLHRPAAGTHSCRSSCGKTGNYEIPTLQGGVEVYSIKTRHSHKFQKESRSGSRRLEFLTSPSLWRESHKSHMASTSLRTLNLSAFRLDLRVAHDLTPFSRIMFRGFHFAKGPSKIGTEKYHSALTSVQGISDCSRKNMSEAKREEPASRIEKGAAIDEQEPDKGLHLGREDEDRTDQYANAILPPPMGSSRLAKKIKYILGGGAGSWHALSSFRMNLNPSLVSKVLKVVEDFRLAYGFFKWAGEQQGYENTADVYNIMVGKLAVNGHVEGAVLLLEEMTSKDLKVSVVTYTTVIHALCKAGDINAALKLFSEMRTSLCAPNVYTYNAVMNGLGKMGRVDEALKLFADMKSTGCSPDVVTFNTLIDALGRSGDMNKAGQLFQEMEATGCTPDVVTYNSLIHGFGKEGRCSAACAVFEGMKRNGCAPDTVTYNTLMDALAKGQMWDLAFELLEEFQKESRFAPGAGAALYTSLIDALCKAKLGKEGFRVFESMQQHGSTPDLYTYTTLLVGLGKSGQWDLVRTVVADVKRAGYTLNVVTYNSLIDSLGKAGQDEAARRLFAEMEQSGVSPDVVTYNSLIAGIGKVGSLEEALELLETMKTRGISPTVVTYTSLIDLHIKAGNIKVVWKLLEEMNLKGLKPNAVTYRALIDGFCKAGELELAWDFYLNMLDMDYPPHLFTYKSLITACHKEGRADKMQELFENIKQKSYGRKAGQLGTLEEFLRDLEQSSEGRRSRKGDLLQQGISK</sequence>
<dbReference type="FunFam" id="1.25.40.10:FF:000530">
    <property type="entry name" value="Pentatricopeptide repeat-containing protein At1g74850, chloroplastic"/>
    <property type="match status" value="1"/>
</dbReference>
<dbReference type="EMBL" id="KZ772692">
    <property type="protein sequence ID" value="PTQ44457.1"/>
    <property type="molecule type" value="Genomic_DNA"/>
</dbReference>
<feature type="repeat" description="PPR" evidence="3">
    <location>
        <begin position="616"/>
        <end position="650"/>
    </location>
</feature>
<feature type="region of interest" description="Disordered" evidence="4">
    <location>
        <begin position="841"/>
        <end position="861"/>
    </location>
</feature>
<evidence type="ECO:0008006" key="7">
    <source>
        <dbReference type="Google" id="ProtNLM"/>
    </source>
</evidence>
<proteinExistence type="inferred from homology"/>
<feature type="repeat" description="PPR" evidence="3">
    <location>
        <begin position="581"/>
        <end position="615"/>
    </location>
</feature>
<dbReference type="OrthoDB" id="185373at2759"/>
<feature type="repeat" description="PPR" evidence="3">
    <location>
        <begin position="368"/>
        <end position="402"/>
    </location>
</feature>
<feature type="repeat" description="PPR" evidence="3">
    <location>
        <begin position="791"/>
        <end position="825"/>
    </location>
</feature>
<dbReference type="Proteomes" id="UP000244005">
    <property type="component" value="Unassembled WGS sequence"/>
</dbReference>
<feature type="repeat" description="PPR" evidence="3">
    <location>
        <begin position="438"/>
        <end position="472"/>
    </location>
</feature>
<dbReference type="Pfam" id="PF12854">
    <property type="entry name" value="PPR_1"/>
    <property type="match status" value="1"/>
</dbReference>
<evidence type="ECO:0000256" key="3">
    <source>
        <dbReference type="PROSITE-ProRule" id="PRU00708"/>
    </source>
</evidence>
<evidence type="ECO:0000256" key="4">
    <source>
        <dbReference type="SAM" id="MobiDB-lite"/>
    </source>
</evidence>
<feature type="repeat" description="PPR" evidence="3">
    <location>
        <begin position="756"/>
        <end position="790"/>
    </location>
</feature>
<dbReference type="AlphaFoldDB" id="A0A2R6XEC5"/>
<protein>
    <recommendedName>
        <fullName evidence="7">Pentacotripeptide-repeat region of PRORP domain-containing protein</fullName>
    </recommendedName>
</protein>
<evidence type="ECO:0000313" key="5">
    <source>
        <dbReference type="EMBL" id="PTQ44457.1"/>
    </source>
</evidence>
<comment type="similarity">
    <text evidence="1">Belongs to the PPR family. P subfamily.</text>
</comment>
<feature type="repeat" description="PPR" evidence="3">
    <location>
        <begin position="473"/>
        <end position="507"/>
    </location>
</feature>
<dbReference type="Pfam" id="PF01535">
    <property type="entry name" value="PPR"/>
    <property type="match status" value="1"/>
</dbReference>
<keyword evidence="2" id="KW-0677">Repeat</keyword>
<feature type="repeat" description="PPR" evidence="3">
    <location>
        <begin position="543"/>
        <end position="578"/>
    </location>
</feature>
<dbReference type="PANTHER" id="PTHR47447">
    <property type="entry name" value="OS03G0856100 PROTEIN"/>
    <property type="match status" value="1"/>
</dbReference>
<feature type="repeat" description="PPR" evidence="3">
    <location>
        <begin position="403"/>
        <end position="437"/>
    </location>
</feature>
<feature type="repeat" description="PPR" evidence="3">
    <location>
        <begin position="686"/>
        <end position="720"/>
    </location>
</feature>
<reference evidence="6" key="1">
    <citation type="journal article" date="2017" name="Cell">
        <title>Insights into land plant evolution garnered from the Marchantia polymorpha genome.</title>
        <authorList>
            <person name="Bowman J.L."/>
            <person name="Kohchi T."/>
            <person name="Yamato K.T."/>
            <person name="Jenkins J."/>
            <person name="Shu S."/>
            <person name="Ishizaki K."/>
            <person name="Yamaoka S."/>
            <person name="Nishihama R."/>
            <person name="Nakamura Y."/>
            <person name="Berger F."/>
            <person name="Adam C."/>
            <person name="Aki S.S."/>
            <person name="Althoff F."/>
            <person name="Araki T."/>
            <person name="Arteaga-Vazquez M.A."/>
            <person name="Balasubrmanian S."/>
            <person name="Barry K."/>
            <person name="Bauer D."/>
            <person name="Boehm C.R."/>
            <person name="Briginshaw L."/>
            <person name="Caballero-Perez J."/>
            <person name="Catarino B."/>
            <person name="Chen F."/>
            <person name="Chiyoda S."/>
            <person name="Chovatia M."/>
            <person name="Davies K.M."/>
            <person name="Delmans M."/>
            <person name="Demura T."/>
            <person name="Dierschke T."/>
            <person name="Dolan L."/>
            <person name="Dorantes-Acosta A.E."/>
            <person name="Eklund D.M."/>
            <person name="Florent S.N."/>
            <person name="Flores-Sandoval E."/>
            <person name="Fujiyama A."/>
            <person name="Fukuzawa H."/>
            <person name="Galik B."/>
            <person name="Grimanelli D."/>
            <person name="Grimwood J."/>
            <person name="Grossniklaus U."/>
            <person name="Hamada T."/>
            <person name="Haseloff J."/>
            <person name="Hetherington A.J."/>
            <person name="Higo A."/>
            <person name="Hirakawa Y."/>
            <person name="Hundley H.N."/>
            <person name="Ikeda Y."/>
            <person name="Inoue K."/>
            <person name="Inoue S.I."/>
            <person name="Ishida S."/>
            <person name="Jia Q."/>
            <person name="Kakita M."/>
            <person name="Kanazawa T."/>
            <person name="Kawai Y."/>
            <person name="Kawashima T."/>
            <person name="Kennedy M."/>
            <person name="Kinose K."/>
            <person name="Kinoshita T."/>
            <person name="Kohara Y."/>
            <person name="Koide E."/>
            <person name="Komatsu K."/>
            <person name="Kopischke S."/>
            <person name="Kubo M."/>
            <person name="Kyozuka J."/>
            <person name="Lagercrantz U."/>
            <person name="Lin S.S."/>
            <person name="Lindquist E."/>
            <person name="Lipzen A.M."/>
            <person name="Lu C.W."/>
            <person name="De Luna E."/>
            <person name="Martienssen R.A."/>
            <person name="Minamino N."/>
            <person name="Mizutani M."/>
            <person name="Mizutani M."/>
            <person name="Mochizuki N."/>
            <person name="Monte I."/>
            <person name="Mosher R."/>
            <person name="Nagasaki H."/>
            <person name="Nakagami H."/>
            <person name="Naramoto S."/>
            <person name="Nishitani K."/>
            <person name="Ohtani M."/>
            <person name="Okamoto T."/>
            <person name="Okumura M."/>
            <person name="Phillips J."/>
            <person name="Pollak B."/>
            <person name="Reinders A."/>
            <person name="Rovekamp M."/>
            <person name="Sano R."/>
            <person name="Sawa S."/>
            <person name="Schmid M.W."/>
            <person name="Shirakawa M."/>
            <person name="Solano R."/>
            <person name="Spunde A."/>
            <person name="Suetsugu N."/>
            <person name="Sugano S."/>
            <person name="Sugiyama A."/>
            <person name="Sun R."/>
            <person name="Suzuki Y."/>
            <person name="Takenaka M."/>
            <person name="Takezawa D."/>
            <person name="Tomogane H."/>
            <person name="Tsuzuki M."/>
            <person name="Ueda T."/>
            <person name="Umeda M."/>
            <person name="Ward J.M."/>
            <person name="Watanabe Y."/>
            <person name="Yazaki K."/>
            <person name="Yokoyama R."/>
            <person name="Yoshitake Y."/>
            <person name="Yotsui I."/>
            <person name="Zachgo S."/>
            <person name="Schmutz J."/>
        </authorList>
    </citation>
    <scope>NUCLEOTIDE SEQUENCE [LARGE SCALE GENOMIC DNA]</scope>
    <source>
        <strain evidence="6">Tak-1</strain>
    </source>
</reference>
<dbReference type="Gene3D" id="1.25.40.10">
    <property type="entry name" value="Tetratricopeptide repeat domain"/>
    <property type="match status" value="4"/>
</dbReference>
<dbReference type="InterPro" id="IPR011990">
    <property type="entry name" value="TPR-like_helical_dom_sf"/>
</dbReference>
<feature type="repeat" description="PPR" evidence="3">
    <location>
        <begin position="508"/>
        <end position="542"/>
    </location>
</feature>
<accession>A0A2R6XEC5</accession>
<gene>
    <name evidence="5" type="ORF">MARPO_0020s0110</name>
</gene>
<dbReference type="Gramene" id="Mp4g23470.1">
    <property type="protein sequence ID" value="Mp4g23470.1.cds1"/>
    <property type="gene ID" value="Mp4g23470"/>
</dbReference>
<dbReference type="Pfam" id="PF13041">
    <property type="entry name" value="PPR_2"/>
    <property type="match status" value="5"/>
</dbReference>
<dbReference type="PROSITE" id="PS51375">
    <property type="entry name" value="PPR"/>
    <property type="match status" value="13"/>
</dbReference>
<dbReference type="InterPro" id="IPR002885">
    <property type="entry name" value="PPR_rpt"/>
</dbReference>
<organism evidence="5 6">
    <name type="scientific">Marchantia polymorpha</name>
    <name type="common">Common liverwort</name>
    <name type="synonym">Marchantia aquatica</name>
    <dbReference type="NCBI Taxonomy" id="3197"/>
    <lineage>
        <taxon>Eukaryota</taxon>
        <taxon>Viridiplantae</taxon>
        <taxon>Streptophyta</taxon>
        <taxon>Embryophyta</taxon>
        <taxon>Marchantiophyta</taxon>
        <taxon>Marchantiopsida</taxon>
        <taxon>Marchantiidae</taxon>
        <taxon>Marchantiales</taxon>
        <taxon>Marchantiaceae</taxon>
        <taxon>Marchantia</taxon>
    </lineage>
</organism>
<name>A0A2R6XEC5_MARPO</name>
<feature type="repeat" description="PPR" evidence="3">
    <location>
        <begin position="651"/>
        <end position="685"/>
    </location>
</feature>
<feature type="compositionally biased region" description="Basic and acidic residues" evidence="4">
    <location>
        <begin position="841"/>
        <end position="853"/>
    </location>
</feature>